<name>A0A9P5QCA4_9AGAR</name>
<dbReference type="EMBL" id="JADNRY010000002">
    <property type="protein sequence ID" value="KAF9078010.1"/>
    <property type="molecule type" value="Genomic_DNA"/>
</dbReference>
<dbReference type="Proteomes" id="UP000772434">
    <property type="component" value="Unassembled WGS sequence"/>
</dbReference>
<accession>A0A9P5QCA4</accession>
<keyword evidence="2" id="KW-1185">Reference proteome</keyword>
<organism evidence="1 2">
    <name type="scientific">Rhodocollybia butyracea</name>
    <dbReference type="NCBI Taxonomy" id="206335"/>
    <lineage>
        <taxon>Eukaryota</taxon>
        <taxon>Fungi</taxon>
        <taxon>Dikarya</taxon>
        <taxon>Basidiomycota</taxon>
        <taxon>Agaricomycotina</taxon>
        <taxon>Agaricomycetes</taxon>
        <taxon>Agaricomycetidae</taxon>
        <taxon>Agaricales</taxon>
        <taxon>Marasmiineae</taxon>
        <taxon>Omphalotaceae</taxon>
        <taxon>Rhodocollybia</taxon>
    </lineage>
</organism>
<sequence>MVCDINSPMEDAPKLLTFPVALEAKDLRKRMDIQRRIILVRKTWYRIYMPCLLEEITILDSKGPNATVNILNKYTIGHIAKRLDLFLWKSADKYPIARLDMDSVWDNLDSLLPPILALPNLQVLDVDRYLGPTRAPTDTTVQTIAFPACIDFITPFLTVTQLYLGTSFGLLPDNTFSFQSVTSLLFGIHNLSWTNRSKMLADRHLIPCVKYVGIQTASVAKFNNSLVESPINDSMALYLPPSVHTLGLSFHQPKAKTRIPTLV</sequence>
<comment type="caution">
    <text evidence="1">The sequence shown here is derived from an EMBL/GenBank/DDBJ whole genome shotgun (WGS) entry which is preliminary data.</text>
</comment>
<evidence type="ECO:0000313" key="1">
    <source>
        <dbReference type="EMBL" id="KAF9078010.1"/>
    </source>
</evidence>
<dbReference type="OrthoDB" id="3232644at2759"/>
<evidence type="ECO:0000313" key="2">
    <source>
        <dbReference type="Proteomes" id="UP000772434"/>
    </source>
</evidence>
<protein>
    <submittedName>
        <fullName evidence="1">Uncharacterized protein</fullName>
    </submittedName>
</protein>
<proteinExistence type="predicted"/>
<dbReference type="AlphaFoldDB" id="A0A9P5QCA4"/>
<reference evidence="1" key="1">
    <citation type="submission" date="2020-11" db="EMBL/GenBank/DDBJ databases">
        <authorList>
            <consortium name="DOE Joint Genome Institute"/>
            <person name="Ahrendt S."/>
            <person name="Riley R."/>
            <person name="Andreopoulos W."/>
            <person name="Labutti K."/>
            <person name="Pangilinan J."/>
            <person name="Ruiz-Duenas F.J."/>
            <person name="Barrasa J.M."/>
            <person name="Sanchez-Garcia M."/>
            <person name="Camarero S."/>
            <person name="Miyauchi S."/>
            <person name="Serrano A."/>
            <person name="Linde D."/>
            <person name="Babiker R."/>
            <person name="Drula E."/>
            <person name="Ayuso-Fernandez I."/>
            <person name="Pacheco R."/>
            <person name="Padilla G."/>
            <person name="Ferreira P."/>
            <person name="Barriuso J."/>
            <person name="Kellner H."/>
            <person name="Castanera R."/>
            <person name="Alfaro M."/>
            <person name="Ramirez L."/>
            <person name="Pisabarro A.G."/>
            <person name="Kuo A."/>
            <person name="Tritt A."/>
            <person name="Lipzen A."/>
            <person name="He G."/>
            <person name="Yan M."/>
            <person name="Ng V."/>
            <person name="Cullen D."/>
            <person name="Martin F."/>
            <person name="Rosso M.-N."/>
            <person name="Henrissat B."/>
            <person name="Hibbett D."/>
            <person name="Martinez A.T."/>
            <person name="Grigoriev I.V."/>
        </authorList>
    </citation>
    <scope>NUCLEOTIDE SEQUENCE</scope>
    <source>
        <strain evidence="1">AH 40177</strain>
    </source>
</reference>
<gene>
    <name evidence="1" type="ORF">BDP27DRAFT_337627</name>
</gene>